<dbReference type="Pfam" id="PF08583">
    <property type="entry name" value="Cmc1"/>
    <property type="match status" value="1"/>
</dbReference>
<dbReference type="GO" id="GO:0005743">
    <property type="term" value="C:mitochondrial inner membrane"/>
    <property type="evidence" value="ECO:0007669"/>
    <property type="project" value="UniProtKB-SubCell"/>
</dbReference>
<keyword evidence="3" id="KW-0472">Membrane</keyword>
<dbReference type="OrthoDB" id="532630at2759"/>
<organism evidence="5 6">
    <name type="scientific">Serendipita vermifera MAFF 305830</name>
    <dbReference type="NCBI Taxonomy" id="933852"/>
    <lineage>
        <taxon>Eukaryota</taxon>
        <taxon>Fungi</taxon>
        <taxon>Dikarya</taxon>
        <taxon>Basidiomycota</taxon>
        <taxon>Agaricomycotina</taxon>
        <taxon>Agaricomycetes</taxon>
        <taxon>Sebacinales</taxon>
        <taxon>Serendipitaceae</taxon>
        <taxon>Serendipita</taxon>
    </lineage>
</organism>
<dbReference type="HOGENOM" id="CLU_169286_3_2_1"/>
<reference evidence="5 6" key="1">
    <citation type="submission" date="2014-04" db="EMBL/GenBank/DDBJ databases">
        <authorList>
            <consortium name="DOE Joint Genome Institute"/>
            <person name="Kuo A."/>
            <person name="Zuccaro A."/>
            <person name="Kohler A."/>
            <person name="Nagy L.G."/>
            <person name="Floudas D."/>
            <person name="Copeland A."/>
            <person name="Barry K.W."/>
            <person name="Cichocki N."/>
            <person name="Veneault-Fourrey C."/>
            <person name="LaButti K."/>
            <person name="Lindquist E.A."/>
            <person name="Lipzen A."/>
            <person name="Lundell T."/>
            <person name="Morin E."/>
            <person name="Murat C."/>
            <person name="Sun H."/>
            <person name="Tunlid A."/>
            <person name="Henrissat B."/>
            <person name="Grigoriev I.V."/>
            <person name="Hibbett D.S."/>
            <person name="Martin F."/>
            <person name="Nordberg H.P."/>
            <person name="Cantor M.N."/>
            <person name="Hua S.X."/>
        </authorList>
    </citation>
    <scope>NUCLEOTIDE SEQUENCE [LARGE SCALE GENOMIC DNA]</scope>
    <source>
        <strain evidence="5 6">MAFF 305830</strain>
    </source>
</reference>
<protein>
    <recommendedName>
        <fullName evidence="3">COX assembly mitochondrial protein</fullName>
    </recommendedName>
</protein>
<sequence length="79" mass="9558">MHSHLVQEKEIVCREFIEALNACHANWLKKYTGGCNDEKTRLNSCLRQERMDRTTRHREEAKRKKQVVDENMRKWKEDA</sequence>
<dbReference type="Proteomes" id="UP000054097">
    <property type="component" value="Unassembled WGS sequence"/>
</dbReference>
<comment type="subcellular location">
    <subcellularLocation>
        <location evidence="3">Mitochondrion inner membrane</location>
    </subcellularLocation>
</comment>
<evidence type="ECO:0000313" key="5">
    <source>
        <dbReference type="EMBL" id="KIM23729.1"/>
    </source>
</evidence>
<reference evidence="6" key="2">
    <citation type="submission" date="2015-01" db="EMBL/GenBank/DDBJ databases">
        <title>Evolutionary Origins and Diversification of the Mycorrhizal Mutualists.</title>
        <authorList>
            <consortium name="DOE Joint Genome Institute"/>
            <consortium name="Mycorrhizal Genomics Consortium"/>
            <person name="Kohler A."/>
            <person name="Kuo A."/>
            <person name="Nagy L.G."/>
            <person name="Floudas D."/>
            <person name="Copeland A."/>
            <person name="Barry K.W."/>
            <person name="Cichocki N."/>
            <person name="Veneault-Fourrey C."/>
            <person name="LaButti K."/>
            <person name="Lindquist E.A."/>
            <person name="Lipzen A."/>
            <person name="Lundell T."/>
            <person name="Morin E."/>
            <person name="Murat C."/>
            <person name="Riley R."/>
            <person name="Ohm R."/>
            <person name="Sun H."/>
            <person name="Tunlid A."/>
            <person name="Henrissat B."/>
            <person name="Grigoriev I.V."/>
            <person name="Hibbett D.S."/>
            <person name="Martin F."/>
        </authorList>
    </citation>
    <scope>NUCLEOTIDE SEQUENCE [LARGE SCALE GENOMIC DNA]</scope>
    <source>
        <strain evidence="6">MAFF 305830</strain>
    </source>
</reference>
<name>A0A0C3AUL8_SERVB</name>
<feature type="region of interest" description="Disordered" evidence="4">
    <location>
        <begin position="50"/>
        <end position="79"/>
    </location>
</feature>
<comment type="function">
    <text evidence="3">Required for mitochondrial cytochrome c oxidase (COX) assembly and respiration.</text>
</comment>
<evidence type="ECO:0000256" key="2">
    <source>
        <dbReference type="ARBA" id="ARBA00023157"/>
    </source>
</evidence>
<keyword evidence="3" id="KW-0143">Chaperone</keyword>
<dbReference type="AlphaFoldDB" id="A0A0C3AUL8"/>
<accession>A0A0C3AUL8</accession>
<keyword evidence="2" id="KW-1015">Disulfide bond</keyword>
<comment type="similarity">
    <text evidence="1 3">Belongs to the CMC family.</text>
</comment>
<evidence type="ECO:0000256" key="3">
    <source>
        <dbReference type="RuleBase" id="RU364104"/>
    </source>
</evidence>
<dbReference type="STRING" id="933852.A0A0C3AUL8"/>
<keyword evidence="6" id="KW-1185">Reference proteome</keyword>
<evidence type="ECO:0000256" key="1">
    <source>
        <dbReference type="ARBA" id="ARBA00007347"/>
    </source>
</evidence>
<gene>
    <name evidence="5" type="ORF">M408DRAFT_332216</name>
</gene>
<proteinExistence type="inferred from homology"/>
<evidence type="ECO:0000256" key="4">
    <source>
        <dbReference type="SAM" id="MobiDB-lite"/>
    </source>
</evidence>
<dbReference type="InterPro" id="IPR013892">
    <property type="entry name" value="Cyt_c_biogenesis_Cmc1-like"/>
</dbReference>
<dbReference type="EMBL" id="KN824333">
    <property type="protein sequence ID" value="KIM23729.1"/>
    <property type="molecule type" value="Genomic_DNA"/>
</dbReference>
<evidence type="ECO:0000313" key="6">
    <source>
        <dbReference type="Proteomes" id="UP000054097"/>
    </source>
</evidence>
<keyword evidence="3" id="KW-0496">Mitochondrion</keyword>
<keyword evidence="3" id="KW-0999">Mitochondrion inner membrane</keyword>